<evidence type="ECO:0000313" key="3">
    <source>
        <dbReference type="EMBL" id="KAJ7614457.1"/>
    </source>
</evidence>
<dbReference type="EMBL" id="JARKIF010000026">
    <property type="protein sequence ID" value="KAJ7614457.1"/>
    <property type="molecule type" value="Genomic_DNA"/>
</dbReference>
<keyword evidence="4" id="KW-1185">Reference proteome</keyword>
<dbReference type="InterPro" id="IPR027417">
    <property type="entry name" value="P-loop_NTPase"/>
</dbReference>
<feature type="domain" description="Nephrocystin 3-like N-terminal" evidence="2">
    <location>
        <begin position="95"/>
        <end position="252"/>
    </location>
</feature>
<dbReference type="SUPFAM" id="SSF52540">
    <property type="entry name" value="P-loop containing nucleoside triphosphate hydrolases"/>
    <property type="match status" value="1"/>
</dbReference>
<comment type="caution">
    <text evidence="3">The sequence shown here is derived from an EMBL/GenBank/DDBJ whole genome shotgun (WGS) entry which is preliminary data.</text>
</comment>
<accession>A0AAD7FBT9</accession>
<reference evidence="3" key="1">
    <citation type="submission" date="2023-03" db="EMBL/GenBank/DDBJ databases">
        <title>Massive genome expansion in bonnet fungi (Mycena s.s.) driven by repeated elements and novel gene families across ecological guilds.</title>
        <authorList>
            <consortium name="Lawrence Berkeley National Laboratory"/>
            <person name="Harder C.B."/>
            <person name="Miyauchi S."/>
            <person name="Viragh M."/>
            <person name="Kuo A."/>
            <person name="Thoen E."/>
            <person name="Andreopoulos B."/>
            <person name="Lu D."/>
            <person name="Skrede I."/>
            <person name="Drula E."/>
            <person name="Henrissat B."/>
            <person name="Morin E."/>
            <person name="Kohler A."/>
            <person name="Barry K."/>
            <person name="LaButti K."/>
            <person name="Morin E."/>
            <person name="Salamov A."/>
            <person name="Lipzen A."/>
            <person name="Mereny Z."/>
            <person name="Hegedus B."/>
            <person name="Baldrian P."/>
            <person name="Stursova M."/>
            <person name="Weitz H."/>
            <person name="Taylor A."/>
            <person name="Grigoriev I.V."/>
            <person name="Nagy L.G."/>
            <person name="Martin F."/>
            <person name="Kauserud H."/>
        </authorList>
    </citation>
    <scope>NUCLEOTIDE SEQUENCE</scope>
    <source>
        <strain evidence="3">9284</strain>
    </source>
</reference>
<dbReference type="PANTHER" id="PTHR10039">
    <property type="entry name" value="AMELOGENIN"/>
    <property type="match status" value="1"/>
</dbReference>
<sequence>MLRLDGDRPVRLQTQGPGNIVHIEGDRPVQFQNSTFNNVAGNMNVSHTTNVGESGFGILYRAVSLDAMHDSAERPADPACHPGTRSAILYQLGKWSFEQPSDCPILWLHGCAGIGKSAIGQQFAASCHDRGQLGGSFFFKRGSVSCGTWRNLLPTLAYQLTVAFPQLGPRIQRAVETDRLILGKTIHHQLEKLLVQPFRNAPPLAFSASRPILVIDGLDECEDRGTQTALIRALIDVLRSGDAPIHILVCSRSEAHLSEAFKAPENSDVCRDLQVLPDDRALADIRRYFTDEFSRIRRIHNSRGMLLEDCWPGSKTIEDLVKKSSGTFIYASTVLRYVDDEYSHPAERLDAVLGLDPGSLSPLDDLYTQILSSIPSKPILLRVLHAVVKVYFGAEQIDSVLRMRQGTSRAVLRGLHAVVRVHPAPILPVGHHKPVELLHASFGDFLMDPQRSLSFCISGEDLLDTLVHDMAHVLLSGSLEPNDFG</sequence>
<name>A0AAD7FBT9_9AGAR</name>
<dbReference type="PANTHER" id="PTHR10039:SF14">
    <property type="entry name" value="NACHT DOMAIN-CONTAINING PROTEIN"/>
    <property type="match status" value="1"/>
</dbReference>
<protein>
    <recommendedName>
        <fullName evidence="2">Nephrocystin 3-like N-terminal domain-containing protein</fullName>
    </recommendedName>
</protein>
<dbReference type="Pfam" id="PF24883">
    <property type="entry name" value="NPHP3_N"/>
    <property type="match status" value="1"/>
</dbReference>
<dbReference type="Proteomes" id="UP001221142">
    <property type="component" value="Unassembled WGS sequence"/>
</dbReference>
<organism evidence="3 4">
    <name type="scientific">Roridomyces roridus</name>
    <dbReference type="NCBI Taxonomy" id="1738132"/>
    <lineage>
        <taxon>Eukaryota</taxon>
        <taxon>Fungi</taxon>
        <taxon>Dikarya</taxon>
        <taxon>Basidiomycota</taxon>
        <taxon>Agaricomycotina</taxon>
        <taxon>Agaricomycetes</taxon>
        <taxon>Agaricomycetidae</taxon>
        <taxon>Agaricales</taxon>
        <taxon>Marasmiineae</taxon>
        <taxon>Mycenaceae</taxon>
        <taxon>Roridomyces</taxon>
    </lineage>
</organism>
<evidence type="ECO:0000313" key="4">
    <source>
        <dbReference type="Proteomes" id="UP001221142"/>
    </source>
</evidence>
<keyword evidence="1" id="KW-0677">Repeat</keyword>
<dbReference type="InterPro" id="IPR056884">
    <property type="entry name" value="NPHP3-like_N"/>
</dbReference>
<dbReference type="Gene3D" id="3.40.50.300">
    <property type="entry name" value="P-loop containing nucleotide triphosphate hydrolases"/>
    <property type="match status" value="1"/>
</dbReference>
<evidence type="ECO:0000256" key="1">
    <source>
        <dbReference type="ARBA" id="ARBA00022737"/>
    </source>
</evidence>
<dbReference type="AlphaFoldDB" id="A0AAD7FBT9"/>
<gene>
    <name evidence="3" type="ORF">FB45DRAFT_842377</name>
</gene>
<evidence type="ECO:0000259" key="2">
    <source>
        <dbReference type="Pfam" id="PF24883"/>
    </source>
</evidence>
<proteinExistence type="predicted"/>